<proteinExistence type="predicted"/>
<reference evidence="3" key="1">
    <citation type="submission" date="2023-10" db="EMBL/GenBank/DDBJ databases">
        <authorList>
            <person name="Chen Y."/>
            <person name="Shah S."/>
            <person name="Dougan E. K."/>
            <person name="Thang M."/>
            <person name="Chan C."/>
        </authorList>
    </citation>
    <scope>NUCLEOTIDE SEQUENCE [LARGE SCALE GENOMIC DNA]</scope>
</reference>
<dbReference type="Gene3D" id="3.40.50.720">
    <property type="entry name" value="NAD(P)-binding Rossmann-like Domain"/>
    <property type="match status" value="2"/>
</dbReference>
<accession>A0ABN9XZD4</accession>
<dbReference type="Pfam" id="PF03275">
    <property type="entry name" value="GLF"/>
    <property type="match status" value="1"/>
</dbReference>
<evidence type="ECO:0000313" key="3">
    <source>
        <dbReference type="EMBL" id="CAK0904161.1"/>
    </source>
</evidence>
<comment type="caution">
    <text evidence="3">The sequence shown here is derived from an EMBL/GenBank/DDBJ whole genome shotgun (WGS) entry which is preliminary data.</text>
</comment>
<evidence type="ECO:0000313" key="4">
    <source>
        <dbReference type="Proteomes" id="UP001189429"/>
    </source>
</evidence>
<dbReference type="PANTHER" id="PTHR21197:SF0">
    <property type="entry name" value="UDP-GALACTOPYRANOSE MUTASE"/>
    <property type="match status" value="1"/>
</dbReference>
<feature type="domain" description="UDP-galactopyranose mutase C-terminal" evidence="2">
    <location>
        <begin position="174"/>
        <end position="287"/>
    </location>
</feature>
<feature type="non-terminal residue" evidence="3">
    <location>
        <position position="1"/>
    </location>
</feature>
<protein>
    <recommendedName>
        <fullName evidence="2">UDP-galactopyranose mutase C-terminal domain-containing protein</fullName>
    </recommendedName>
</protein>
<feature type="compositionally biased region" description="Low complexity" evidence="1">
    <location>
        <begin position="331"/>
        <end position="343"/>
    </location>
</feature>
<dbReference type="InterPro" id="IPR015899">
    <property type="entry name" value="UDP-GalPyranose_mutase_C"/>
</dbReference>
<sequence>DGIRASKYGAHLFHTKYERVWDYVTQFSEWIPFDHRVRGLVPDKDGNKQLVPIPPVQSTVKKLFGEEINTEEDMIAYYDKVRVKPAHGGDPKNSEEAALARVGPDLYDAIFKRGRALYQEAVGQVPRGAGCVRDDALAVQDQHGRALLPRRLAGAAAAGVHADLREHDPEGPGDPNISVRVNCDYFAEKDAGRLPEFGNLIYTGPIDTYPDQGMPKLEYRSIRFEEEFIPEPDAGFFQETLAMVINYPSSDVPFTRIVEYKHVPNQTEAVKEGKVKGTLIAKEFSMADGPEGGGPVLPGPEPREPGAVREVPGPGGEGGGRQGVLRRTDGWPRTSTSTWTRPS</sequence>
<dbReference type="Proteomes" id="UP001189429">
    <property type="component" value="Unassembled WGS sequence"/>
</dbReference>
<feature type="compositionally biased region" description="Gly residues" evidence="1">
    <location>
        <begin position="313"/>
        <end position="322"/>
    </location>
</feature>
<keyword evidence="4" id="KW-1185">Reference proteome</keyword>
<name>A0ABN9XZD4_9DINO</name>
<dbReference type="EMBL" id="CAUYUJ010021362">
    <property type="protein sequence ID" value="CAK0904161.1"/>
    <property type="molecule type" value="Genomic_DNA"/>
</dbReference>
<feature type="region of interest" description="Disordered" evidence="1">
    <location>
        <begin position="285"/>
        <end position="343"/>
    </location>
</feature>
<evidence type="ECO:0000259" key="2">
    <source>
        <dbReference type="Pfam" id="PF03275"/>
    </source>
</evidence>
<dbReference type="SUPFAM" id="SSF51971">
    <property type="entry name" value="Nucleotide-binding domain"/>
    <property type="match status" value="1"/>
</dbReference>
<dbReference type="PANTHER" id="PTHR21197">
    <property type="entry name" value="UDP-GALACTOPYRANOSE MUTASE"/>
    <property type="match status" value="1"/>
</dbReference>
<organism evidence="3 4">
    <name type="scientific">Prorocentrum cordatum</name>
    <dbReference type="NCBI Taxonomy" id="2364126"/>
    <lineage>
        <taxon>Eukaryota</taxon>
        <taxon>Sar</taxon>
        <taxon>Alveolata</taxon>
        <taxon>Dinophyceae</taxon>
        <taxon>Prorocentrales</taxon>
        <taxon>Prorocentraceae</taxon>
        <taxon>Prorocentrum</taxon>
    </lineage>
</organism>
<gene>
    <name evidence="3" type="ORF">PCOR1329_LOCUS80272</name>
</gene>
<evidence type="ECO:0000256" key="1">
    <source>
        <dbReference type="SAM" id="MobiDB-lite"/>
    </source>
</evidence>
<dbReference type="SUPFAM" id="SSF54373">
    <property type="entry name" value="FAD-linked reductases, C-terminal domain"/>
    <property type="match status" value="1"/>
</dbReference>